<evidence type="ECO:0000313" key="2">
    <source>
        <dbReference type="Proteomes" id="UP000236333"/>
    </source>
</evidence>
<proteinExistence type="predicted"/>
<comment type="caution">
    <text evidence="1">The sequence shown here is derived from an EMBL/GenBank/DDBJ whole genome shotgun (WGS) entry which is preliminary data.</text>
</comment>
<name>A0A2J7ZQC5_9CHLO</name>
<evidence type="ECO:0000313" key="1">
    <source>
        <dbReference type="EMBL" id="PNH02469.1"/>
    </source>
</evidence>
<dbReference type="EMBL" id="PGGS01000649">
    <property type="protein sequence ID" value="PNH02469.1"/>
    <property type="molecule type" value="Genomic_DNA"/>
</dbReference>
<dbReference type="PANTHER" id="PTHR48447">
    <property type="entry name" value="REVERSE TRANSCRIPTASE ZINC-BINDING DOMAIN-CONTAINING PROTEIN"/>
    <property type="match status" value="1"/>
</dbReference>
<protein>
    <submittedName>
        <fullName evidence="1">Uncharacterized protein</fullName>
    </submittedName>
</protein>
<gene>
    <name evidence="1" type="ORF">TSOC_011550</name>
</gene>
<sequence>MAMRCCLAMEVVPLVVPPAPPAPAASVGWALLVRHLGWRVGAAVYPLRSLTVKQATILQLQPTLQALHAHHRPFVGEAAGLGPAAADALLPGLGTTLRRVWRLRWENEHKSALWHIAVNGLPGFPMHAAQLARGDADAACPCGTVMGEGDRVHHFWSCAVAEAVLDALSAMLLVPVSRMQLWLVCCPLEVHQLVWDVVCLAALSAMEFGRRLLYRRRPSVGGPPCSIIRVSAETVADFWARLRGFAAMGSRPAVGGRYPWCTPFLPLLRPGRFAFVGPQMWIPPLRRPLEALPTIPWSSQCRPWARAERG</sequence>
<keyword evidence="2" id="KW-1185">Reference proteome</keyword>
<organism evidence="1 2">
    <name type="scientific">Tetrabaena socialis</name>
    <dbReference type="NCBI Taxonomy" id="47790"/>
    <lineage>
        <taxon>Eukaryota</taxon>
        <taxon>Viridiplantae</taxon>
        <taxon>Chlorophyta</taxon>
        <taxon>core chlorophytes</taxon>
        <taxon>Chlorophyceae</taxon>
        <taxon>CS clade</taxon>
        <taxon>Chlamydomonadales</taxon>
        <taxon>Tetrabaenaceae</taxon>
        <taxon>Tetrabaena</taxon>
    </lineage>
</organism>
<dbReference type="OrthoDB" id="548277at2759"/>
<dbReference type="PANTHER" id="PTHR48447:SF1">
    <property type="entry name" value="REVERSE TRANSCRIPTASE ZINC-BINDING DOMAIN-CONTAINING PROTEIN"/>
    <property type="match status" value="1"/>
</dbReference>
<accession>A0A2J7ZQC5</accession>
<reference evidence="1 2" key="1">
    <citation type="journal article" date="2017" name="Mol. Biol. Evol.">
        <title>The 4-celled Tetrabaena socialis nuclear genome reveals the essential components for genetic control of cell number at the origin of multicellularity in the volvocine lineage.</title>
        <authorList>
            <person name="Featherston J."/>
            <person name="Arakaki Y."/>
            <person name="Hanschen E.R."/>
            <person name="Ferris P.J."/>
            <person name="Michod R.E."/>
            <person name="Olson B.J.S.C."/>
            <person name="Nozaki H."/>
            <person name="Durand P.M."/>
        </authorList>
    </citation>
    <scope>NUCLEOTIDE SEQUENCE [LARGE SCALE GENOMIC DNA]</scope>
    <source>
        <strain evidence="1 2">NIES-571</strain>
    </source>
</reference>
<dbReference type="AlphaFoldDB" id="A0A2J7ZQC5"/>
<dbReference type="Proteomes" id="UP000236333">
    <property type="component" value="Unassembled WGS sequence"/>
</dbReference>